<dbReference type="CDD" id="cd13522">
    <property type="entry name" value="PBP2_ABC_oligosaccharides"/>
    <property type="match status" value="1"/>
</dbReference>
<evidence type="ECO:0000256" key="4">
    <source>
        <dbReference type="ARBA" id="ARBA00022729"/>
    </source>
</evidence>
<gene>
    <name evidence="6" type="ORF">WKV44_09875</name>
</gene>
<dbReference type="PANTHER" id="PTHR30061">
    <property type="entry name" value="MALTOSE-BINDING PERIPLASMIC PROTEIN"/>
    <property type="match status" value="1"/>
</dbReference>
<dbReference type="InterPro" id="IPR006059">
    <property type="entry name" value="SBP"/>
</dbReference>
<keyword evidence="4 5" id="KW-0732">Signal</keyword>
<accession>A0ABU9UDU2</accession>
<dbReference type="PANTHER" id="PTHR30061:SF50">
    <property type="entry name" value="MALTOSE_MALTODEXTRIN-BINDING PERIPLASMIC PROTEIN"/>
    <property type="match status" value="1"/>
</dbReference>
<keyword evidence="7" id="KW-1185">Reference proteome</keyword>
<evidence type="ECO:0000256" key="5">
    <source>
        <dbReference type="SAM" id="SignalP"/>
    </source>
</evidence>
<evidence type="ECO:0000256" key="1">
    <source>
        <dbReference type="ARBA" id="ARBA00008520"/>
    </source>
</evidence>
<dbReference type="Pfam" id="PF13416">
    <property type="entry name" value="SBP_bac_8"/>
    <property type="match status" value="1"/>
</dbReference>
<protein>
    <submittedName>
        <fullName evidence="6">Extracellular solute-binding protein</fullName>
    </submittedName>
</protein>
<dbReference type="Gene3D" id="3.40.190.10">
    <property type="entry name" value="Periplasmic binding protein-like II"/>
    <property type="match status" value="2"/>
</dbReference>
<comment type="similarity">
    <text evidence="1">Belongs to the bacterial solute-binding protein 1 family.</text>
</comment>
<evidence type="ECO:0000313" key="7">
    <source>
        <dbReference type="Proteomes" id="UP001466331"/>
    </source>
</evidence>
<keyword evidence="3" id="KW-0762">Sugar transport</keyword>
<sequence length="408" mass="44220">MKKFFWVFFLVFALVGANVFANGGAEEGTESGGMSITLWTQEGEAEGAYAFVQSIADAYASKYPGLTIEVLNKDTEALREDFQTASLAGAAPDLLWTVNDHAGPFVVAELIQPVDDLVDLSKYVPSVSMKGKTWAVPISSGNHFMLIYNKKLVANPPKSTDDLIKMSSALKSKGIIPLVFNQTEPFWLVPWLGGFGGKVFADDGITPSLNTKAMVDTLQFLYDLKYKYEILPAESDYDGSDTLFKEGKAAMIINGDWSLSGYKEALGDKLGVARIPMVSATGKWPAPYTSGKYFMIPAEVSGQKLEAVVDFIKFATNYENQIAMVKTLTRLPALKEALNDPIIKSDAILSASADQMTVGTPMPSVVEMRANWDAMKPEMNAVLADQKTPAEAAKAMQEAALAGVEALK</sequence>
<comment type="caution">
    <text evidence="6">The sequence shown here is derived from an EMBL/GenBank/DDBJ whole genome shotgun (WGS) entry which is preliminary data.</text>
</comment>
<feature type="signal peptide" evidence="5">
    <location>
        <begin position="1"/>
        <end position="21"/>
    </location>
</feature>
<feature type="chain" id="PRO_5045923726" evidence="5">
    <location>
        <begin position="22"/>
        <end position="408"/>
    </location>
</feature>
<evidence type="ECO:0000313" key="6">
    <source>
        <dbReference type="EMBL" id="MEM5948847.1"/>
    </source>
</evidence>
<dbReference type="EMBL" id="JBCHKQ010000006">
    <property type="protein sequence ID" value="MEM5948847.1"/>
    <property type="molecule type" value="Genomic_DNA"/>
</dbReference>
<dbReference type="Proteomes" id="UP001466331">
    <property type="component" value="Unassembled WGS sequence"/>
</dbReference>
<proteinExistence type="inferred from homology"/>
<dbReference type="InterPro" id="IPR006060">
    <property type="entry name" value="Maltose/Cyclodextrin-bd"/>
</dbReference>
<reference evidence="6 7" key="1">
    <citation type="submission" date="2024-03" db="EMBL/GenBank/DDBJ databases">
        <title>Ignisphaera cupida sp. nov., a hyperthermophilic hydrolytic archaeon from a hot spring of Kamchatka, and proposal of Ignisphaeraceae fam. nov.</title>
        <authorList>
            <person name="Podosokorskaya O.A."/>
            <person name="Elcheninov A.G."/>
            <person name="Maltseva A.I."/>
            <person name="Zayulina K.S."/>
            <person name="Novikov A."/>
            <person name="Merkel A.Y."/>
        </authorList>
    </citation>
    <scope>NUCLEOTIDE SEQUENCE [LARGE SCALE GENOMIC DNA]</scope>
    <source>
        <strain evidence="6 7">38H-sp</strain>
    </source>
</reference>
<dbReference type="PRINTS" id="PR00181">
    <property type="entry name" value="MALTOSEBP"/>
</dbReference>
<dbReference type="RefSeq" id="WP_420070300.1">
    <property type="nucleotide sequence ID" value="NZ_JBCHKQ010000006.1"/>
</dbReference>
<evidence type="ECO:0000256" key="3">
    <source>
        <dbReference type="ARBA" id="ARBA00022597"/>
    </source>
</evidence>
<dbReference type="SUPFAM" id="SSF53850">
    <property type="entry name" value="Periplasmic binding protein-like II"/>
    <property type="match status" value="1"/>
</dbReference>
<name>A0ABU9UDU2_9SPIR</name>
<evidence type="ECO:0000256" key="2">
    <source>
        <dbReference type="ARBA" id="ARBA00022448"/>
    </source>
</evidence>
<keyword evidence="2" id="KW-0813">Transport</keyword>
<organism evidence="6 7">
    <name type="scientific">Rarispira pelagica</name>
    <dbReference type="NCBI Taxonomy" id="3141764"/>
    <lineage>
        <taxon>Bacteria</taxon>
        <taxon>Pseudomonadati</taxon>
        <taxon>Spirochaetota</taxon>
        <taxon>Spirochaetia</taxon>
        <taxon>Winmispirales</taxon>
        <taxon>Winmispiraceae</taxon>
        <taxon>Rarispira</taxon>
    </lineage>
</organism>